<feature type="coiled-coil region" evidence="3">
    <location>
        <begin position="301"/>
        <end position="335"/>
    </location>
</feature>
<dbReference type="Proteomes" id="UP000010366">
    <property type="component" value="Chromosome"/>
</dbReference>
<proteinExistence type="predicted"/>
<evidence type="ECO:0000313" key="6">
    <source>
        <dbReference type="Proteomes" id="UP000010366"/>
    </source>
</evidence>
<dbReference type="RefSeq" id="WP_015158706.1">
    <property type="nucleotide sequence ID" value="NC_019697.1"/>
</dbReference>
<dbReference type="InterPro" id="IPR046342">
    <property type="entry name" value="CBS_dom_sf"/>
</dbReference>
<evidence type="ECO:0000313" key="5">
    <source>
        <dbReference type="EMBL" id="AFY92522.1"/>
    </source>
</evidence>
<protein>
    <submittedName>
        <fullName evidence="5">PAS domain S-box</fullName>
    </submittedName>
</protein>
<dbReference type="Gene3D" id="3.10.580.10">
    <property type="entry name" value="CBS-domain"/>
    <property type="match status" value="2"/>
</dbReference>
<dbReference type="SMART" id="SM00116">
    <property type="entry name" value="CBS"/>
    <property type="match status" value="4"/>
</dbReference>
<dbReference type="SUPFAM" id="SSF55785">
    <property type="entry name" value="PYP-like sensor domain (PAS domain)"/>
    <property type="match status" value="1"/>
</dbReference>
<dbReference type="PANTHER" id="PTHR43080">
    <property type="entry name" value="CBS DOMAIN-CONTAINING PROTEIN CBSX3, MITOCHONDRIAL"/>
    <property type="match status" value="1"/>
</dbReference>
<sequence>MSSTANLLQNLPSLASIVDRQPLTVDPDMLLGEVISLMSRAKGRNCLLPDSDVARASATSLAQNIVPHHSAVLVLANDRLVGIFTERDLVQLTASQRSLQGVKVGEVMSTELQTLVLSDRHTVMSALTIFQQHQVRHLPILNDRQQLIGIVTPEHIRQILQPINLLKFRSVAEGMTSEVIQAPPTTTILQIAQMMTARNISSIVIMDDLQPLQPVGIITEQDIVQFQTLELDLERLLVGAVMSSPLFCLQPTDSLWSAQQIMASKQIRRLVITNERGELAGILTQSNLLQLLDPLEMLYMLEQLQQQTIERAAELEQSNRELRLEVIRRQQIEDELELRVQARTAELNLRTQQLQAEIAKHEFQKYALDRSAIVAMTDRHGIITDVNDQFCQISQYTRAELLGQTHQIITSNSKFRF</sequence>
<keyword evidence="3" id="KW-0175">Coiled coil</keyword>
<reference evidence="5 6" key="1">
    <citation type="submission" date="2012-05" db="EMBL/GenBank/DDBJ databases">
        <title>Finished chromosome of genome of Chamaesiphon sp. PCC 6605.</title>
        <authorList>
            <consortium name="US DOE Joint Genome Institute"/>
            <person name="Gugger M."/>
            <person name="Coursin T."/>
            <person name="Rippka R."/>
            <person name="Tandeau De Marsac N."/>
            <person name="Huntemann M."/>
            <person name="Wei C.-L."/>
            <person name="Han J."/>
            <person name="Detter J.C."/>
            <person name="Han C."/>
            <person name="Tapia R."/>
            <person name="Chen A."/>
            <person name="Kyrpides N."/>
            <person name="Mavromatis K."/>
            <person name="Markowitz V."/>
            <person name="Szeto E."/>
            <person name="Ivanova N."/>
            <person name="Pagani I."/>
            <person name="Pati A."/>
            <person name="Goodwin L."/>
            <person name="Nordberg H.P."/>
            <person name="Cantor M.N."/>
            <person name="Hua S.X."/>
            <person name="Woyke T."/>
            <person name="Kerfeld C.A."/>
        </authorList>
    </citation>
    <scope>NUCLEOTIDE SEQUENCE [LARGE SCALE GENOMIC DNA]</scope>
    <source>
        <strain evidence="6">ATCC 27169 / PCC 6605</strain>
    </source>
</reference>
<dbReference type="STRING" id="1173020.Cha6605_1330"/>
<dbReference type="NCBIfam" id="TIGR00229">
    <property type="entry name" value="sensory_box"/>
    <property type="match status" value="1"/>
</dbReference>
<feature type="domain" description="CBS" evidence="4">
    <location>
        <begin position="175"/>
        <end position="233"/>
    </location>
</feature>
<dbReference type="PANTHER" id="PTHR43080:SF2">
    <property type="entry name" value="CBS DOMAIN-CONTAINING PROTEIN"/>
    <property type="match status" value="1"/>
</dbReference>
<dbReference type="EMBL" id="CP003600">
    <property type="protein sequence ID" value="AFY92522.1"/>
    <property type="molecule type" value="Genomic_DNA"/>
</dbReference>
<gene>
    <name evidence="5" type="ORF">Cha6605_1330</name>
</gene>
<dbReference type="InterPro" id="IPR000014">
    <property type="entry name" value="PAS"/>
</dbReference>
<dbReference type="HOGENOM" id="CLU_000445_11_37_3"/>
<dbReference type="KEGG" id="cmp:Cha6605_1330"/>
<accession>K9UBP0</accession>
<dbReference type="Pfam" id="PF00571">
    <property type="entry name" value="CBS"/>
    <property type="match status" value="4"/>
</dbReference>
<dbReference type="InterPro" id="IPR035965">
    <property type="entry name" value="PAS-like_dom_sf"/>
</dbReference>
<keyword evidence="6" id="KW-1185">Reference proteome</keyword>
<dbReference type="InterPro" id="IPR051257">
    <property type="entry name" value="Diverse_CBS-Domain"/>
</dbReference>
<organism evidence="5 6">
    <name type="scientific">Chamaesiphon minutus (strain ATCC 27169 / PCC 6605)</name>
    <dbReference type="NCBI Taxonomy" id="1173020"/>
    <lineage>
        <taxon>Bacteria</taxon>
        <taxon>Bacillati</taxon>
        <taxon>Cyanobacteriota</taxon>
        <taxon>Cyanophyceae</taxon>
        <taxon>Gomontiellales</taxon>
        <taxon>Chamaesiphonaceae</taxon>
        <taxon>Chamaesiphon</taxon>
    </lineage>
</organism>
<evidence type="ECO:0000259" key="4">
    <source>
        <dbReference type="PROSITE" id="PS51371"/>
    </source>
</evidence>
<evidence type="ECO:0000256" key="2">
    <source>
        <dbReference type="PROSITE-ProRule" id="PRU00703"/>
    </source>
</evidence>
<dbReference type="eggNOG" id="COG2905">
    <property type="taxonomic scope" value="Bacteria"/>
</dbReference>
<evidence type="ECO:0000256" key="1">
    <source>
        <dbReference type="ARBA" id="ARBA00023122"/>
    </source>
</evidence>
<feature type="domain" description="CBS" evidence="4">
    <location>
        <begin position="18"/>
        <end position="99"/>
    </location>
</feature>
<feature type="domain" description="CBS" evidence="4">
    <location>
        <begin position="108"/>
        <end position="168"/>
    </location>
</feature>
<name>K9UBP0_CHAP6</name>
<dbReference type="Gene3D" id="3.30.450.20">
    <property type="entry name" value="PAS domain"/>
    <property type="match status" value="1"/>
</dbReference>
<dbReference type="InterPro" id="IPR000644">
    <property type="entry name" value="CBS_dom"/>
</dbReference>
<keyword evidence="1 2" id="KW-0129">CBS domain</keyword>
<dbReference type="CDD" id="cd17774">
    <property type="entry name" value="CBS_two-component_sensor_histidine_kinase_repeat2"/>
    <property type="match status" value="1"/>
</dbReference>
<dbReference type="SUPFAM" id="SSF54631">
    <property type="entry name" value="CBS-domain pair"/>
    <property type="match status" value="2"/>
</dbReference>
<dbReference type="CDD" id="cd00130">
    <property type="entry name" value="PAS"/>
    <property type="match status" value="1"/>
</dbReference>
<dbReference type="OrthoDB" id="415806at2"/>
<dbReference type="PROSITE" id="PS51371">
    <property type="entry name" value="CBS"/>
    <property type="match status" value="4"/>
</dbReference>
<dbReference type="AlphaFoldDB" id="K9UBP0"/>
<evidence type="ECO:0000256" key="3">
    <source>
        <dbReference type="SAM" id="Coils"/>
    </source>
</evidence>
<dbReference type="CDD" id="cd04620">
    <property type="entry name" value="CBS_two-component_sensor_histidine_kinase_repeat1"/>
    <property type="match status" value="1"/>
</dbReference>
<feature type="domain" description="CBS" evidence="4">
    <location>
        <begin position="242"/>
        <end position="300"/>
    </location>
</feature>